<feature type="chain" id="PRO_5043695937" evidence="6">
    <location>
        <begin position="20"/>
        <end position="344"/>
    </location>
</feature>
<evidence type="ECO:0000256" key="2">
    <source>
        <dbReference type="ARBA" id="ARBA00022692"/>
    </source>
</evidence>
<proteinExistence type="predicted"/>
<evidence type="ECO:0000256" key="3">
    <source>
        <dbReference type="ARBA" id="ARBA00023136"/>
    </source>
</evidence>
<evidence type="ECO:0000256" key="5">
    <source>
        <dbReference type="SAM" id="Phobius"/>
    </source>
</evidence>
<dbReference type="InterPro" id="IPR013783">
    <property type="entry name" value="Ig-like_fold"/>
</dbReference>
<dbReference type="AlphaFoldDB" id="A0AAV1EV29"/>
<evidence type="ECO:0000256" key="6">
    <source>
        <dbReference type="SAM" id="SignalP"/>
    </source>
</evidence>
<dbReference type="GO" id="GO:0004888">
    <property type="term" value="F:transmembrane signaling receptor activity"/>
    <property type="evidence" value="ECO:0007669"/>
    <property type="project" value="TreeGrafter"/>
</dbReference>
<feature type="domain" description="Immunoglobulin V-set" evidence="7">
    <location>
        <begin position="23"/>
        <end position="108"/>
    </location>
</feature>
<gene>
    <name evidence="8" type="ORF">XNOV1_A043068</name>
</gene>
<feature type="compositionally biased region" description="Polar residues" evidence="4">
    <location>
        <begin position="129"/>
        <end position="150"/>
    </location>
</feature>
<dbReference type="Gene3D" id="2.60.40.10">
    <property type="entry name" value="Immunoglobulins"/>
    <property type="match status" value="1"/>
</dbReference>
<evidence type="ECO:0000256" key="4">
    <source>
        <dbReference type="SAM" id="MobiDB-lite"/>
    </source>
</evidence>
<evidence type="ECO:0000256" key="1">
    <source>
        <dbReference type="ARBA" id="ARBA00004370"/>
    </source>
</evidence>
<evidence type="ECO:0000313" key="9">
    <source>
        <dbReference type="Proteomes" id="UP001178508"/>
    </source>
</evidence>
<keyword evidence="2 5" id="KW-0812">Transmembrane</keyword>
<feature type="signal peptide" evidence="6">
    <location>
        <begin position="1"/>
        <end position="19"/>
    </location>
</feature>
<dbReference type="PANTHER" id="PTHR11860">
    <property type="entry name" value="POLYMERIC-IMMUNOGLOBULIN RECEPTOR"/>
    <property type="match status" value="1"/>
</dbReference>
<dbReference type="InterPro" id="IPR050671">
    <property type="entry name" value="CD300_family_receptors"/>
</dbReference>
<sequence length="344" mass="38917">MAQLYVYFCLLSALRTVMTLTFDGGVGRNLTFRCSNWNVLNDVKENVKYFCRNPCKQIIVKAGFKKSKRKDRIEIVNSAEGLFVTFFNLQESDSGKYYCGVERFGWDSYIEVDLTVKDAKPSRPKKTPETVSDMETTSPSASTNGSTVFTDMPTTNETLNMTTSIASASHGAGSVPYLVIGGIVTMTSLMVLLKIMRNMKKKQERVISRAHMPQDDVESVDYEEIRHEDQQSVRQSQRLTCLYDSVDQQSVYANCSSHQNTELEAQADNMYSNDPYLNQASTSRIYSKKAFLKNRVTDLQGDCLYSVAQPPKQRIKPVEQFELNRSDSNENDSLYSLAQLPQTT</sequence>
<keyword evidence="9" id="KW-1185">Reference proteome</keyword>
<keyword evidence="6" id="KW-0732">Signal</keyword>
<dbReference type="Proteomes" id="UP001178508">
    <property type="component" value="Chromosome 3"/>
</dbReference>
<dbReference type="InterPro" id="IPR013106">
    <property type="entry name" value="Ig_V-set"/>
</dbReference>
<feature type="transmembrane region" description="Helical" evidence="5">
    <location>
        <begin position="175"/>
        <end position="195"/>
    </location>
</feature>
<evidence type="ECO:0000313" key="8">
    <source>
        <dbReference type="EMBL" id="CAJ1052722.1"/>
    </source>
</evidence>
<dbReference type="InterPro" id="IPR036179">
    <property type="entry name" value="Ig-like_dom_sf"/>
</dbReference>
<accession>A0AAV1EV29</accession>
<dbReference type="PANTHER" id="PTHR11860:SF87">
    <property type="entry name" value="CMRF35-LIKE MOLECULE 8"/>
    <property type="match status" value="1"/>
</dbReference>
<keyword evidence="5" id="KW-1133">Transmembrane helix</keyword>
<dbReference type="GO" id="GO:0005886">
    <property type="term" value="C:plasma membrane"/>
    <property type="evidence" value="ECO:0007669"/>
    <property type="project" value="TreeGrafter"/>
</dbReference>
<protein>
    <submittedName>
        <fullName evidence="8">CMRF35-like molecule 5</fullName>
    </submittedName>
</protein>
<reference evidence="8" key="1">
    <citation type="submission" date="2023-08" db="EMBL/GenBank/DDBJ databases">
        <authorList>
            <person name="Alioto T."/>
            <person name="Alioto T."/>
            <person name="Gomez Garrido J."/>
        </authorList>
    </citation>
    <scope>NUCLEOTIDE SEQUENCE</scope>
</reference>
<evidence type="ECO:0000259" key="7">
    <source>
        <dbReference type="Pfam" id="PF07686"/>
    </source>
</evidence>
<feature type="compositionally biased region" description="Polar residues" evidence="4">
    <location>
        <begin position="331"/>
        <end position="344"/>
    </location>
</feature>
<dbReference type="EMBL" id="OY660866">
    <property type="protein sequence ID" value="CAJ1052722.1"/>
    <property type="molecule type" value="Genomic_DNA"/>
</dbReference>
<comment type="subcellular location">
    <subcellularLocation>
        <location evidence="1">Membrane</location>
    </subcellularLocation>
</comment>
<dbReference type="Pfam" id="PF07686">
    <property type="entry name" value="V-set"/>
    <property type="match status" value="1"/>
</dbReference>
<dbReference type="SUPFAM" id="SSF48726">
    <property type="entry name" value="Immunoglobulin"/>
    <property type="match status" value="1"/>
</dbReference>
<name>A0AAV1EV29_XYRNO</name>
<keyword evidence="3 5" id="KW-0472">Membrane</keyword>
<organism evidence="8 9">
    <name type="scientific">Xyrichtys novacula</name>
    <name type="common">Pearly razorfish</name>
    <name type="synonym">Hemipteronotus novacula</name>
    <dbReference type="NCBI Taxonomy" id="13765"/>
    <lineage>
        <taxon>Eukaryota</taxon>
        <taxon>Metazoa</taxon>
        <taxon>Chordata</taxon>
        <taxon>Craniata</taxon>
        <taxon>Vertebrata</taxon>
        <taxon>Euteleostomi</taxon>
        <taxon>Actinopterygii</taxon>
        <taxon>Neopterygii</taxon>
        <taxon>Teleostei</taxon>
        <taxon>Neoteleostei</taxon>
        <taxon>Acanthomorphata</taxon>
        <taxon>Eupercaria</taxon>
        <taxon>Labriformes</taxon>
        <taxon>Labridae</taxon>
        <taxon>Xyrichtys</taxon>
    </lineage>
</organism>
<feature type="region of interest" description="Disordered" evidence="4">
    <location>
        <begin position="323"/>
        <end position="344"/>
    </location>
</feature>
<feature type="region of interest" description="Disordered" evidence="4">
    <location>
        <begin position="120"/>
        <end position="150"/>
    </location>
</feature>